<dbReference type="EMBL" id="JAMFTH010000005">
    <property type="protein sequence ID" value="MCP8900492.1"/>
    <property type="molecule type" value="Genomic_DNA"/>
</dbReference>
<dbReference type="InterPro" id="IPR026904">
    <property type="entry name" value="MnmG_C"/>
</dbReference>
<dbReference type="Gene3D" id="1.10.10.1800">
    <property type="entry name" value="tRNA uridine 5-carboxymethylaminomethyl modification enzyme MnmG/GidA"/>
    <property type="match status" value="1"/>
</dbReference>
<evidence type="ECO:0000256" key="11">
    <source>
        <dbReference type="ARBA" id="ARBA00031800"/>
    </source>
</evidence>
<protein>
    <recommendedName>
        <fullName evidence="4 12">tRNA uridine 5-carboxymethylaminomethyl modification enzyme MnmG</fullName>
    </recommendedName>
    <alternativeName>
        <fullName evidence="11 12">Glucose-inhibited division protein A</fullName>
    </alternativeName>
</protein>
<keyword evidence="15" id="KW-1185">Reference proteome</keyword>
<dbReference type="Pfam" id="PF13932">
    <property type="entry name" value="SAM_GIDA_C"/>
    <property type="match status" value="1"/>
</dbReference>
<evidence type="ECO:0000256" key="10">
    <source>
        <dbReference type="ARBA" id="ARBA00025948"/>
    </source>
</evidence>
<keyword evidence="5 12" id="KW-0963">Cytoplasm</keyword>
<comment type="caution">
    <text evidence="14">The sequence shown here is derived from an EMBL/GenBank/DDBJ whole genome shotgun (WGS) entry which is preliminary data.</text>
</comment>
<evidence type="ECO:0000256" key="2">
    <source>
        <dbReference type="ARBA" id="ARBA00003717"/>
    </source>
</evidence>
<keyword evidence="7 12" id="KW-0819">tRNA processing</keyword>
<dbReference type="FunFam" id="1.10.150.570:FF:000001">
    <property type="entry name" value="tRNA uridine 5-carboxymethylaminomethyl modification enzyme MnmG"/>
    <property type="match status" value="1"/>
</dbReference>
<evidence type="ECO:0000313" key="15">
    <source>
        <dbReference type="Proteomes" id="UP001139319"/>
    </source>
</evidence>
<evidence type="ECO:0000256" key="4">
    <source>
        <dbReference type="ARBA" id="ARBA00020461"/>
    </source>
</evidence>
<dbReference type="InterPro" id="IPR036188">
    <property type="entry name" value="FAD/NAD-bd_sf"/>
</dbReference>
<sequence>MIYPETFDVIVVGGGHAGTEACLASARMGCKTLLLSHNVETLGQMSCNPAIGGIGKSHLVKEIDALGGAMALATDAGGIQFRVLNARKGPAVRATRAQADRVLYKAAIRHTLENQPNLWIFQQAVDDLIVDNDEVRGVVTQMGLKFHADQVVLTTGTFLGGVIHIGMKNHSGGRAGDPPAQALAKRLREYPLRVDRLKTGTPPRIDAKSVDFSELQEQWGDEPRPVMSVRGNRDMQPRQVCCWITHTNEKTHDIIRGGLDRSPMYSGVIEGVGPRYCPSIEDKIHRFADKDSHQVFIEPEGLTTHELYPNGISTSLPFDVQMDLVRSIKGFENAHITRPGYAIEYDYFNPQDLKYSLETKVIGGLYFAGQINGTTGYEEAGAQGLLAGLNAARRAREQEAWCPRRDEAYLGVLVDDLITMGTREPYRMFTSRAEYRLLLREDNADQRLTETARDMGLVGDAQWQSYCDKREAVELERARLKDTWVQAGSVEAKALEGKVKSALNREYSLFDLLKRPELHYRDVAGLKGEASGSEAVAEQIEIDAKYSGYISRQQEEIDRLRAHENTLFPTDFDFNAVDGLSNEVKQKLSEARPETLARAQRIPGVTPAAVSLLLIYLKKRGLLNRRQAEAS</sequence>
<feature type="binding site" evidence="12">
    <location>
        <begin position="13"/>
        <end position="18"/>
    </location>
    <ligand>
        <name>FAD</name>
        <dbReference type="ChEBI" id="CHEBI:57692"/>
    </ligand>
</feature>
<comment type="function">
    <text evidence="2 12">NAD-binding protein involved in the addition of a carboxymethylaminomethyl (cmnm) group at the wobble position (U34) of certain tRNAs, forming tRNA-cmnm(5)s(2)U34.</text>
</comment>
<evidence type="ECO:0000256" key="8">
    <source>
        <dbReference type="ARBA" id="ARBA00022827"/>
    </source>
</evidence>
<keyword evidence="8 12" id="KW-0274">FAD</keyword>
<dbReference type="Pfam" id="PF01134">
    <property type="entry name" value="GIDA"/>
    <property type="match status" value="1"/>
</dbReference>
<dbReference type="FunFam" id="3.50.50.60:FF:000010">
    <property type="entry name" value="tRNA uridine 5-carboxymethylaminomethyl modification enzyme MnmG"/>
    <property type="match status" value="1"/>
</dbReference>
<dbReference type="PANTHER" id="PTHR11806">
    <property type="entry name" value="GLUCOSE INHIBITED DIVISION PROTEIN A"/>
    <property type="match status" value="1"/>
</dbReference>
<reference evidence="14" key="1">
    <citation type="submission" date="2022-05" db="EMBL/GenBank/DDBJ databases">
        <authorList>
            <person name="Sun H.-N."/>
        </authorList>
    </citation>
    <scope>NUCLEOTIDE SEQUENCE</scope>
    <source>
        <strain evidence="14">HB14</strain>
    </source>
</reference>
<feature type="binding site" evidence="12">
    <location>
        <begin position="273"/>
        <end position="287"/>
    </location>
    <ligand>
        <name>NAD(+)</name>
        <dbReference type="ChEBI" id="CHEBI:57540"/>
    </ligand>
</feature>
<evidence type="ECO:0000256" key="12">
    <source>
        <dbReference type="HAMAP-Rule" id="MF_00129"/>
    </source>
</evidence>
<comment type="cofactor">
    <cofactor evidence="1 12">
        <name>FAD</name>
        <dbReference type="ChEBI" id="CHEBI:57692"/>
    </cofactor>
</comment>
<evidence type="ECO:0000256" key="9">
    <source>
        <dbReference type="ARBA" id="ARBA00023027"/>
    </source>
</evidence>
<dbReference type="PROSITE" id="PS01281">
    <property type="entry name" value="GIDA_2"/>
    <property type="match status" value="1"/>
</dbReference>
<dbReference type="GO" id="GO:0030488">
    <property type="term" value="P:tRNA methylation"/>
    <property type="evidence" value="ECO:0007669"/>
    <property type="project" value="TreeGrafter"/>
</dbReference>
<dbReference type="InterPro" id="IPR004416">
    <property type="entry name" value="MnmG"/>
</dbReference>
<dbReference type="FunFam" id="3.50.50.60:FF:000002">
    <property type="entry name" value="tRNA uridine 5-carboxymethylaminomethyl modification enzyme MnmG"/>
    <property type="match status" value="1"/>
</dbReference>
<comment type="similarity">
    <text evidence="3 12">Belongs to the MnmG family.</text>
</comment>
<gene>
    <name evidence="12 14" type="primary">mnmG</name>
    <name evidence="12" type="synonym">gidA</name>
    <name evidence="14" type="ORF">M6D89_14390</name>
</gene>
<dbReference type="InterPro" id="IPR002218">
    <property type="entry name" value="MnmG-rel"/>
</dbReference>
<dbReference type="InterPro" id="IPR047001">
    <property type="entry name" value="MnmG_C_subdom"/>
</dbReference>
<dbReference type="GO" id="GO:0002098">
    <property type="term" value="P:tRNA wobble uridine modification"/>
    <property type="evidence" value="ECO:0007669"/>
    <property type="project" value="InterPro"/>
</dbReference>
<feature type="domain" description="tRNA uridine 5-carboxymethylaminomethyl modification enzyme C-terminal subdomain" evidence="13">
    <location>
        <begin position="544"/>
        <end position="615"/>
    </location>
</feature>
<comment type="subunit">
    <text evidence="10 12">Homodimer. Heterotetramer of two MnmE and two MnmG subunits.</text>
</comment>
<evidence type="ECO:0000313" key="14">
    <source>
        <dbReference type="EMBL" id="MCP8900492.1"/>
    </source>
</evidence>
<keyword evidence="9 12" id="KW-0520">NAD</keyword>
<dbReference type="InterPro" id="IPR049312">
    <property type="entry name" value="GIDA_C_N"/>
</dbReference>
<dbReference type="PANTHER" id="PTHR11806:SF0">
    <property type="entry name" value="PROTEIN MTO1 HOMOLOG, MITOCHONDRIAL"/>
    <property type="match status" value="1"/>
</dbReference>
<dbReference type="Gene3D" id="1.10.150.570">
    <property type="entry name" value="GidA associated domain, C-terminal subdomain"/>
    <property type="match status" value="1"/>
</dbReference>
<dbReference type="AlphaFoldDB" id="A0A9X2KUS0"/>
<evidence type="ECO:0000256" key="5">
    <source>
        <dbReference type="ARBA" id="ARBA00022490"/>
    </source>
</evidence>
<evidence type="ECO:0000256" key="3">
    <source>
        <dbReference type="ARBA" id="ARBA00007653"/>
    </source>
</evidence>
<evidence type="ECO:0000256" key="1">
    <source>
        <dbReference type="ARBA" id="ARBA00001974"/>
    </source>
</evidence>
<dbReference type="Pfam" id="PF21680">
    <property type="entry name" value="GIDA_C_1st"/>
    <property type="match status" value="1"/>
</dbReference>
<dbReference type="Gene3D" id="3.50.50.60">
    <property type="entry name" value="FAD/NAD(P)-binding domain"/>
    <property type="match status" value="2"/>
</dbReference>
<dbReference type="PROSITE" id="PS01280">
    <property type="entry name" value="GIDA_1"/>
    <property type="match status" value="1"/>
</dbReference>
<dbReference type="GO" id="GO:0005829">
    <property type="term" value="C:cytosol"/>
    <property type="evidence" value="ECO:0007669"/>
    <property type="project" value="TreeGrafter"/>
</dbReference>
<dbReference type="GO" id="GO:0050660">
    <property type="term" value="F:flavin adenine dinucleotide binding"/>
    <property type="evidence" value="ECO:0007669"/>
    <property type="project" value="UniProtKB-UniRule"/>
</dbReference>
<comment type="subcellular location">
    <subcellularLocation>
        <location evidence="12">Cytoplasm</location>
    </subcellularLocation>
</comment>
<keyword evidence="6 12" id="KW-0285">Flavoprotein</keyword>
<dbReference type="Proteomes" id="UP001139319">
    <property type="component" value="Unassembled WGS sequence"/>
</dbReference>
<reference evidence="14" key="2">
    <citation type="submission" date="2023-01" db="EMBL/GenBank/DDBJ databases">
        <title>Gilvimarinus xylanilyticus HB14 isolated from Caulerpa lentillifera aquaculture base in Hainan, China.</title>
        <authorList>
            <person name="Zhang Y.-J."/>
        </authorList>
    </citation>
    <scope>NUCLEOTIDE SEQUENCE</scope>
    <source>
        <strain evidence="14">HB14</strain>
    </source>
</reference>
<dbReference type="FunFam" id="1.10.10.1800:FF:000001">
    <property type="entry name" value="tRNA uridine 5-carboxymethylaminomethyl modification enzyme MnmG"/>
    <property type="match status" value="1"/>
</dbReference>
<dbReference type="SUPFAM" id="SSF51905">
    <property type="entry name" value="FAD/NAD(P)-binding domain"/>
    <property type="match status" value="1"/>
</dbReference>
<dbReference type="RefSeq" id="WP_253968781.1">
    <property type="nucleotide sequence ID" value="NZ_JAMFTH010000005.1"/>
</dbReference>
<dbReference type="InterPro" id="IPR040131">
    <property type="entry name" value="MnmG_N"/>
</dbReference>
<dbReference type="InterPro" id="IPR044920">
    <property type="entry name" value="MnmG_C_subdom_sf"/>
</dbReference>
<dbReference type="InterPro" id="IPR020595">
    <property type="entry name" value="MnmG-rel_CS"/>
</dbReference>
<dbReference type="HAMAP" id="MF_00129">
    <property type="entry name" value="MnmG_GidA"/>
    <property type="match status" value="1"/>
</dbReference>
<evidence type="ECO:0000256" key="7">
    <source>
        <dbReference type="ARBA" id="ARBA00022694"/>
    </source>
</evidence>
<comment type="caution">
    <text evidence="12">Lacks conserved residue(s) required for the propagation of feature annotation.</text>
</comment>
<proteinExistence type="inferred from homology"/>
<dbReference type="SMART" id="SM01228">
    <property type="entry name" value="GIDA_assoc_3"/>
    <property type="match status" value="1"/>
</dbReference>
<evidence type="ECO:0000256" key="6">
    <source>
        <dbReference type="ARBA" id="ARBA00022630"/>
    </source>
</evidence>
<name>A0A9X2KUS0_9GAMM</name>
<evidence type="ECO:0000259" key="13">
    <source>
        <dbReference type="SMART" id="SM01228"/>
    </source>
</evidence>
<organism evidence="14 15">
    <name type="scientific">Gilvimarinus xylanilyticus</name>
    <dbReference type="NCBI Taxonomy" id="2944139"/>
    <lineage>
        <taxon>Bacteria</taxon>
        <taxon>Pseudomonadati</taxon>
        <taxon>Pseudomonadota</taxon>
        <taxon>Gammaproteobacteria</taxon>
        <taxon>Cellvibrionales</taxon>
        <taxon>Cellvibrionaceae</taxon>
        <taxon>Gilvimarinus</taxon>
    </lineage>
</organism>
<accession>A0A9X2KUS0</accession>
<dbReference type="NCBIfam" id="TIGR00136">
    <property type="entry name" value="mnmG_gidA"/>
    <property type="match status" value="1"/>
</dbReference>